<reference evidence="2 3" key="1">
    <citation type="submission" date="2024-01" db="EMBL/GenBank/DDBJ databases">
        <title>The genomes of 5 underutilized Papilionoideae crops provide insights into root nodulation and disease resistanc.</title>
        <authorList>
            <person name="Jiang F."/>
        </authorList>
    </citation>
    <scope>NUCLEOTIDE SEQUENCE [LARGE SCALE GENOMIC DNA]</scope>
    <source>
        <strain evidence="2">JINMINGXINNONG_FW02</strain>
        <tissue evidence="2">Leaves</tissue>
    </source>
</reference>
<evidence type="ECO:0000313" key="2">
    <source>
        <dbReference type="EMBL" id="KAK7346796.1"/>
    </source>
</evidence>
<gene>
    <name evidence="2" type="ORF">VNO80_21319</name>
</gene>
<name>A0AAN9M3M0_PHACN</name>
<evidence type="ECO:0000313" key="3">
    <source>
        <dbReference type="Proteomes" id="UP001374584"/>
    </source>
</evidence>
<sequence>MGIRAKISEGMNYGNDREEGHEGNKATWRQRKGNKKLKCISDRHPYAVTCVSLWDGCSIGKFLVNVTYLSGVPWQTRACVVLYAHIKR</sequence>
<feature type="compositionally biased region" description="Basic and acidic residues" evidence="1">
    <location>
        <begin position="15"/>
        <end position="24"/>
    </location>
</feature>
<evidence type="ECO:0000256" key="1">
    <source>
        <dbReference type="SAM" id="MobiDB-lite"/>
    </source>
</evidence>
<comment type="caution">
    <text evidence="2">The sequence shown here is derived from an EMBL/GenBank/DDBJ whole genome shotgun (WGS) entry which is preliminary data.</text>
</comment>
<feature type="region of interest" description="Disordered" evidence="1">
    <location>
        <begin position="1"/>
        <end position="29"/>
    </location>
</feature>
<dbReference type="Proteomes" id="UP001374584">
    <property type="component" value="Unassembled WGS sequence"/>
</dbReference>
<protein>
    <submittedName>
        <fullName evidence="2">Uncharacterized protein</fullName>
    </submittedName>
</protein>
<keyword evidence="3" id="KW-1185">Reference proteome</keyword>
<accession>A0AAN9M3M0</accession>
<organism evidence="2 3">
    <name type="scientific">Phaseolus coccineus</name>
    <name type="common">Scarlet runner bean</name>
    <name type="synonym">Phaseolus multiflorus</name>
    <dbReference type="NCBI Taxonomy" id="3886"/>
    <lineage>
        <taxon>Eukaryota</taxon>
        <taxon>Viridiplantae</taxon>
        <taxon>Streptophyta</taxon>
        <taxon>Embryophyta</taxon>
        <taxon>Tracheophyta</taxon>
        <taxon>Spermatophyta</taxon>
        <taxon>Magnoliopsida</taxon>
        <taxon>eudicotyledons</taxon>
        <taxon>Gunneridae</taxon>
        <taxon>Pentapetalae</taxon>
        <taxon>rosids</taxon>
        <taxon>fabids</taxon>
        <taxon>Fabales</taxon>
        <taxon>Fabaceae</taxon>
        <taxon>Papilionoideae</taxon>
        <taxon>50 kb inversion clade</taxon>
        <taxon>NPAAA clade</taxon>
        <taxon>indigoferoid/millettioid clade</taxon>
        <taxon>Phaseoleae</taxon>
        <taxon>Phaseolus</taxon>
    </lineage>
</organism>
<dbReference type="EMBL" id="JAYMYR010000008">
    <property type="protein sequence ID" value="KAK7346796.1"/>
    <property type="molecule type" value="Genomic_DNA"/>
</dbReference>
<proteinExistence type="predicted"/>
<dbReference type="AlphaFoldDB" id="A0AAN9M3M0"/>